<dbReference type="AlphaFoldDB" id="A0A0K8NVW2"/>
<gene>
    <name evidence="1" type="ORF">ISF6_3854</name>
</gene>
<organism evidence="1 2">
    <name type="scientific">Piscinibacter sakaiensis</name>
    <name type="common">Ideonella sakaiensis</name>
    <dbReference type="NCBI Taxonomy" id="1547922"/>
    <lineage>
        <taxon>Bacteria</taxon>
        <taxon>Pseudomonadati</taxon>
        <taxon>Pseudomonadota</taxon>
        <taxon>Betaproteobacteria</taxon>
        <taxon>Burkholderiales</taxon>
        <taxon>Sphaerotilaceae</taxon>
        <taxon>Piscinibacter</taxon>
    </lineage>
</organism>
<evidence type="ECO:0000313" key="2">
    <source>
        <dbReference type="Proteomes" id="UP000037660"/>
    </source>
</evidence>
<protein>
    <submittedName>
        <fullName evidence="1">Uncharacterized protein</fullName>
    </submittedName>
</protein>
<keyword evidence="2" id="KW-1185">Reference proteome</keyword>
<dbReference type="STRING" id="1547922.ISF6_3854"/>
<reference evidence="1 2" key="2">
    <citation type="journal article" date="2016" name="Science">
        <title>A bacterium that degrades and assimilates poly(ethylene terephthalate).</title>
        <authorList>
            <person name="Yoshida S."/>
            <person name="Hiraga K."/>
            <person name="Takehana T."/>
            <person name="Taniguchi I."/>
            <person name="Yamaji H."/>
            <person name="Maeda Y."/>
            <person name="Toyohara K."/>
            <person name="Miyamoto K."/>
            <person name="Kimura Y."/>
            <person name="Oda K."/>
        </authorList>
    </citation>
    <scope>NUCLEOTIDE SEQUENCE [LARGE SCALE GENOMIC DNA]</scope>
    <source>
        <strain evidence="2">NBRC 110686 / TISTR 2288 / 201-F6</strain>
    </source>
</reference>
<dbReference type="EMBL" id="BBYR01000006">
    <property type="protein sequence ID" value="GAP34075.1"/>
    <property type="molecule type" value="Genomic_DNA"/>
</dbReference>
<dbReference type="Proteomes" id="UP000037660">
    <property type="component" value="Unassembled WGS sequence"/>
</dbReference>
<comment type="caution">
    <text evidence="1">The sequence shown here is derived from an EMBL/GenBank/DDBJ whole genome shotgun (WGS) entry which is preliminary data.</text>
</comment>
<proteinExistence type="predicted"/>
<sequence length="48" mass="4990">MRVQPDLDGGGGVGLHGVSSILGIDSRIIRPSTRCRPGFRGSNGVKRG</sequence>
<reference evidence="2" key="1">
    <citation type="submission" date="2015-07" db="EMBL/GenBank/DDBJ databases">
        <title>Discovery of a poly(ethylene terephthalate assimilation.</title>
        <authorList>
            <person name="Yoshida S."/>
            <person name="Hiraga K."/>
            <person name="Takehana T."/>
            <person name="Taniguchi I."/>
            <person name="Yamaji H."/>
            <person name="Maeda Y."/>
            <person name="Toyohara K."/>
            <person name="Miyamoto K."/>
            <person name="Kimura Y."/>
            <person name="Oda K."/>
        </authorList>
    </citation>
    <scope>NUCLEOTIDE SEQUENCE [LARGE SCALE GENOMIC DNA]</scope>
    <source>
        <strain evidence="2">NBRC 110686 / TISTR 2288 / 201-F6</strain>
    </source>
</reference>
<evidence type="ECO:0000313" key="1">
    <source>
        <dbReference type="EMBL" id="GAP34075.1"/>
    </source>
</evidence>
<accession>A0A0K8NVW2</accession>
<name>A0A0K8NVW2_PISS1</name>